<dbReference type="EMBL" id="JACSPP010000049">
    <property type="protein sequence ID" value="MBD8041376.1"/>
    <property type="molecule type" value="Genomic_DNA"/>
</dbReference>
<proteinExistence type="predicted"/>
<protein>
    <submittedName>
        <fullName evidence="2">Outer membrane lipoprotein carrier protein LolA</fullName>
    </submittedName>
</protein>
<dbReference type="InterPro" id="IPR004564">
    <property type="entry name" value="OM_lipoprot_carrier_LolA-like"/>
</dbReference>
<keyword evidence="2" id="KW-0449">Lipoprotein</keyword>
<reference evidence="2 3" key="1">
    <citation type="submission" date="2020-08" db="EMBL/GenBank/DDBJ databases">
        <title>A Genomic Blueprint of the Chicken Gut Microbiome.</title>
        <authorList>
            <person name="Gilroy R."/>
            <person name="Ravi A."/>
            <person name="Getino M."/>
            <person name="Pursley I."/>
            <person name="Horton D.L."/>
            <person name="Alikhan N.-F."/>
            <person name="Baker D."/>
            <person name="Gharbi K."/>
            <person name="Hall N."/>
            <person name="Watson M."/>
            <person name="Adriaenssens E.M."/>
            <person name="Foster-Nyarko E."/>
            <person name="Jarju S."/>
            <person name="Secka A."/>
            <person name="Antonio M."/>
            <person name="Oren A."/>
            <person name="Chaudhuri R."/>
            <person name="La Ragione R.M."/>
            <person name="Hildebrand F."/>
            <person name="Pallen M.J."/>
        </authorList>
    </citation>
    <scope>NUCLEOTIDE SEQUENCE [LARGE SCALE GENOMIC DNA]</scope>
    <source>
        <strain evidence="2 3">Sa1CVN1</strain>
    </source>
</reference>
<comment type="caution">
    <text evidence="2">The sequence shown here is derived from an EMBL/GenBank/DDBJ whole genome shotgun (WGS) entry which is preliminary data.</text>
</comment>
<dbReference type="CDD" id="cd16325">
    <property type="entry name" value="LolA"/>
    <property type="match status" value="1"/>
</dbReference>
<dbReference type="PANTHER" id="PTHR35869:SF1">
    <property type="entry name" value="OUTER-MEMBRANE LIPOPROTEIN CARRIER PROTEIN"/>
    <property type="match status" value="1"/>
</dbReference>
<dbReference type="PANTHER" id="PTHR35869">
    <property type="entry name" value="OUTER-MEMBRANE LIPOPROTEIN CARRIER PROTEIN"/>
    <property type="match status" value="1"/>
</dbReference>
<sequence length="205" mass="23920">MNRFLLWLVCCLSPLAFWGQEISKDAIIKEISRSAATIKTMQCDFVQTKRMKMLGSELVSKGRMSCSQPDKLRWEYLSPYTYTFVLYKNKVMMKKGERTDVIDVNSNRMFKEIAAIMLNSVLGNCFSDKSFEVDAKQENGQYVATLLPMKKEMKMMFSRIVLHYDKVQSMVREVELYEKNGDNTTITLTHVRKNEPIDEKIYDVE</sequence>
<dbReference type="SUPFAM" id="SSF89392">
    <property type="entry name" value="Prokaryotic lipoproteins and lipoprotein localization factors"/>
    <property type="match status" value="1"/>
</dbReference>
<evidence type="ECO:0000256" key="1">
    <source>
        <dbReference type="ARBA" id="ARBA00022729"/>
    </source>
</evidence>
<dbReference type="RefSeq" id="WP_087248188.1">
    <property type="nucleotide sequence ID" value="NZ_JACSPP010000049.1"/>
</dbReference>
<gene>
    <name evidence="2" type="ORF">H9625_13195</name>
</gene>
<keyword evidence="1" id="KW-0732">Signal</keyword>
<dbReference type="InterPro" id="IPR029046">
    <property type="entry name" value="LolA/LolB/LppX"/>
</dbReference>
<accession>A0ABR8YAY7</accession>
<dbReference type="Gene3D" id="2.50.20.10">
    <property type="entry name" value="Lipoprotein localisation LolA/LolB/LppX"/>
    <property type="match status" value="1"/>
</dbReference>
<evidence type="ECO:0000313" key="3">
    <source>
        <dbReference type="Proteomes" id="UP000620874"/>
    </source>
</evidence>
<dbReference type="Pfam" id="PF03548">
    <property type="entry name" value="LolA"/>
    <property type="match status" value="1"/>
</dbReference>
<evidence type="ECO:0000313" key="2">
    <source>
        <dbReference type="EMBL" id="MBD8041376.1"/>
    </source>
</evidence>
<organism evidence="2 3">
    <name type="scientific">Phocaeicola intestinalis</name>
    <dbReference type="NCBI Taxonomy" id="2762212"/>
    <lineage>
        <taxon>Bacteria</taxon>
        <taxon>Pseudomonadati</taxon>
        <taxon>Bacteroidota</taxon>
        <taxon>Bacteroidia</taxon>
        <taxon>Bacteroidales</taxon>
        <taxon>Bacteroidaceae</taxon>
        <taxon>Phocaeicola</taxon>
    </lineage>
</organism>
<dbReference type="Proteomes" id="UP000620874">
    <property type="component" value="Unassembled WGS sequence"/>
</dbReference>
<name>A0ABR8YAY7_9BACT</name>
<keyword evidence="3" id="KW-1185">Reference proteome</keyword>